<evidence type="ECO:0000259" key="1">
    <source>
        <dbReference type="Pfam" id="PF13649"/>
    </source>
</evidence>
<organism evidence="2 3">
    <name type="scientific">Clostridium mobile</name>
    <dbReference type="NCBI Taxonomy" id="2841512"/>
    <lineage>
        <taxon>Bacteria</taxon>
        <taxon>Bacillati</taxon>
        <taxon>Bacillota</taxon>
        <taxon>Clostridia</taxon>
        <taxon>Eubacteriales</taxon>
        <taxon>Clostridiaceae</taxon>
        <taxon>Clostridium</taxon>
    </lineage>
</organism>
<sequence>MYLGVSIPTDFNKLWYEGMKDEEGNLPSRAKEDSIEKSFWKDFIGRRKNYEEDKFIFPLKEEILKLINKEDSVLEIGPGWGNYTFDIARRVEEISCIDISKDILEYIKKGCIEKELPQIKGIEGKFEDYNFQEKYDVVFGVNCYYRMRDIKEVIKKINNLSKRISIIGFTSGPDKPHYLELNNKFRYKINSPRRDYIHIYNLLYSLNIYGNIKIVDLKKDYVYDSYDEALKDNTSKILSKYDVEEVKEVLDKYLVYENDKVIYTHNFKGVLIYWNAKKEL</sequence>
<keyword evidence="2" id="KW-0808">Transferase</keyword>
<dbReference type="CDD" id="cd02440">
    <property type="entry name" value="AdoMet_MTases"/>
    <property type="match status" value="1"/>
</dbReference>
<feature type="domain" description="Methyltransferase" evidence="1">
    <location>
        <begin position="73"/>
        <end position="160"/>
    </location>
</feature>
<protein>
    <submittedName>
        <fullName evidence="2">Class I SAM-dependent methyltransferase</fullName>
    </submittedName>
</protein>
<gene>
    <name evidence="2" type="ORF">KQI86_06290</name>
</gene>
<dbReference type="Proteomes" id="UP000726170">
    <property type="component" value="Unassembled WGS sequence"/>
</dbReference>
<reference evidence="2 3" key="1">
    <citation type="submission" date="2021-06" db="EMBL/GenBank/DDBJ databases">
        <authorList>
            <person name="Sun Q."/>
            <person name="Li D."/>
        </authorList>
    </citation>
    <scope>NUCLEOTIDE SEQUENCE [LARGE SCALE GENOMIC DNA]</scope>
    <source>
        <strain evidence="2 3">MSJ-11</strain>
    </source>
</reference>
<dbReference type="InterPro" id="IPR041698">
    <property type="entry name" value="Methyltransf_25"/>
</dbReference>
<name>A0ABS6EFE2_9CLOT</name>
<keyword evidence="2" id="KW-0489">Methyltransferase</keyword>
<dbReference type="Pfam" id="PF13649">
    <property type="entry name" value="Methyltransf_25"/>
    <property type="match status" value="1"/>
</dbReference>
<dbReference type="EMBL" id="JAHLQF010000002">
    <property type="protein sequence ID" value="MBU5483932.1"/>
    <property type="molecule type" value="Genomic_DNA"/>
</dbReference>
<evidence type="ECO:0000313" key="2">
    <source>
        <dbReference type="EMBL" id="MBU5483932.1"/>
    </source>
</evidence>
<dbReference type="RefSeq" id="WP_216438432.1">
    <property type="nucleotide sequence ID" value="NZ_JAHLQF010000002.1"/>
</dbReference>
<dbReference type="GO" id="GO:0008168">
    <property type="term" value="F:methyltransferase activity"/>
    <property type="evidence" value="ECO:0007669"/>
    <property type="project" value="UniProtKB-KW"/>
</dbReference>
<comment type="caution">
    <text evidence="2">The sequence shown here is derived from an EMBL/GenBank/DDBJ whole genome shotgun (WGS) entry which is preliminary data.</text>
</comment>
<accession>A0ABS6EFE2</accession>
<keyword evidence="3" id="KW-1185">Reference proteome</keyword>
<proteinExistence type="predicted"/>
<evidence type="ECO:0000313" key="3">
    <source>
        <dbReference type="Proteomes" id="UP000726170"/>
    </source>
</evidence>
<dbReference type="GO" id="GO:0032259">
    <property type="term" value="P:methylation"/>
    <property type="evidence" value="ECO:0007669"/>
    <property type="project" value="UniProtKB-KW"/>
</dbReference>